<gene>
    <name evidence="1" type="ORF">FXN65_20100</name>
</gene>
<protein>
    <submittedName>
        <fullName evidence="1">Uncharacterized protein</fullName>
    </submittedName>
</protein>
<proteinExistence type="predicted"/>
<accession>A0A5J6QY90</accession>
<dbReference type="AlphaFoldDB" id="A0A5J6QY90"/>
<evidence type="ECO:0000313" key="2">
    <source>
        <dbReference type="Proteomes" id="UP000327179"/>
    </source>
</evidence>
<dbReference type="RefSeq" id="WP_151138894.1">
    <property type="nucleotide sequence ID" value="NZ_CP043311.1"/>
</dbReference>
<dbReference type="EMBL" id="CP043311">
    <property type="protein sequence ID" value="QEY65836.1"/>
    <property type="molecule type" value="Genomic_DNA"/>
</dbReference>
<dbReference type="Proteomes" id="UP000327179">
    <property type="component" value="Chromosome"/>
</dbReference>
<keyword evidence="2" id="KW-1185">Reference proteome</keyword>
<name>A0A5J6QY90_9GAMM</name>
<evidence type="ECO:0000313" key="1">
    <source>
        <dbReference type="EMBL" id="QEY65836.1"/>
    </source>
</evidence>
<organism evidence="1 2">
    <name type="scientific">Metapseudomonas lalkuanensis</name>
    <dbReference type="NCBI Taxonomy" id="2604832"/>
    <lineage>
        <taxon>Bacteria</taxon>
        <taxon>Pseudomonadati</taxon>
        <taxon>Pseudomonadota</taxon>
        <taxon>Gammaproteobacteria</taxon>
        <taxon>Pseudomonadales</taxon>
        <taxon>Pseudomonadaceae</taxon>
        <taxon>Metapseudomonas</taxon>
    </lineage>
</organism>
<reference evidence="1 2" key="1">
    <citation type="submission" date="2019-08" db="EMBL/GenBank/DDBJ databases">
        <title>Whole-genome Sequencing of e-waste polymer degrading bacterium Pseudomonas sp. strain PE08.</title>
        <authorList>
            <person name="Kirdat K."/>
            <person name="Debbarma P."/>
            <person name="Narawade N."/>
            <person name="Suyal D."/>
            <person name="Thorat V."/>
            <person name="Shouche Y."/>
            <person name="Goel R."/>
            <person name="Yadav A."/>
        </authorList>
    </citation>
    <scope>NUCLEOTIDE SEQUENCE [LARGE SCALE GENOMIC DNA]</scope>
    <source>
        <strain evidence="1 2">PE08</strain>
    </source>
</reference>
<sequence>MGQACSRHQVARLMREAGLRVR</sequence>
<dbReference type="KEGG" id="plal:FXN65_20100"/>